<evidence type="ECO:0000313" key="4">
    <source>
        <dbReference type="Proteomes" id="UP001427805"/>
    </source>
</evidence>
<dbReference type="RefSeq" id="WP_346248448.1">
    <property type="nucleotide sequence ID" value="NZ_JBDIZK010000013.1"/>
</dbReference>
<name>A0ABV0BCY4_9SPHN</name>
<feature type="transmembrane region" description="Helical" evidence="1">
    <location>
        <begin position="147"/>
        <end position="165"/>
    </location>
</feature>
<evidence type="ECO:0000259" key="2">
    <source>
        <dbReference type="SMART" id="SM00014"/>
    </source>
</evidence>
<feature type="domain" description="Phosphatidic acid phosphatase type 2/haloperoxidase" evidence="2">
    <location>
        <begin position="105"/>
        <end position="219"/>
    </location>
</feature>
<keyword evidence="4" id="KW-1185">Reference proteome</keyword>
<dbReference type="SMART" id="SM00014">
    <property type="entry name" value="acidPPc"/>
    <property type="match status" value="1"/>
</dbReference>
<keyword evidence="1" id="KW-1133">Transmembrane helix</keyword>
<dbReference type="InterPro" id="IPR036938">
    <property type="entry name" value="PAP2/HPO_sf"/>
</dbReference>
<organism evidence="3 4">
    <name type="scientific">Sphingomonas rustica</name>
    <dbReference type="NCBI Taxonomy" id="3103142"/>
    <lineage>
        <taxon>Bacteria</taxon>
        <taxon>Pseudomonadati</taxon>
        <taxon>Pseudomonadota</taxon>
        <taxon>Alphaproteobacteria</taxon>
        <taxon>Sphingomonadales</taxon>
        <taxon>Sphingomonadaceae</taxon>
        <taxon>Sphingomonas</taxon>
    </lineage>
</organism>
<keyword evidence="1" id="KW-0472">Membrane</keyword>
<dbReference type="EMBL" id="JBDIZK010000013">
    <property type="protein sequence ID" value="MEN3749405.1"/>
    <property type="molecule type" value="Genomic_DNA"/>
</dbReference>
<accession>A0ABV0BCY4</accession>
<feature type="transmembrane region" description="Helical" evidence="1">
    <location>
        <begin position="77"/>
        <end position="99"/>
    </location>
</feature>
<feature type="transmembrane region" description="Helical" evidence="1">
    <location>
        <begin position="12"/>
        <end position="33"/>
    </location>
</feature>
<gene>
    <name evidence="3" type="ORF">TPR58_19680</name>
</gene>
<evidence type="ECO:0000313" key="3">
    <source>
        <dbReference type="EMBL" id="MEN3749405.1"/>
    </source>
</evidence>
<dbReference type="SUPFAM" id="SSF48317">
    <property type="entry name" value="Acid phosphatase/Vanadium-dependent haloperoxidase"/>
    <property type="match status" value="1"/>
</dbReference>
<keyword evidence="1" id="KW-0812">Transmembrane</keyword>
<feature type="transmembrane region" description="Helical" evidence="1">
    <location>
        <begin position="204"/>
        <end position="225"/>
    </location>
</feature>
<sequence>MRLMLKDLWRRLRADFAILAAFAGIALLSFLFLKLGSEVLDGETMAIDRWVLLALRDPSDLSVTVGPAWFRSLMLDITAVGGVWGLTLTTVVVTGFLIASRKYATALFVALSVTGGAVLGSLLKMLFDRPRPDVVPHLVEVTNASFPSGHAMNSAVVFLTLGVLLASTQESRRVRVYLITVAVSLTLAIGFSRLYLGVHWPSDVAAGWCVGAAWATTCWIAARLLQRTHQIEQPDGVRPPEAPAPEEP</sequence>
<feature type="transmembrane region" description="Helical" evidence="1">
    <location>
        <begin position="177"/>
        <end position="198"/>
    </location>
</feature>
<reference evidence="3 4" key="1">
    <citation type="submission" date="2024-05" db="EMBL/GenBank/DDBJ databases">
        <title>Sphingomonas sp. HF-S3 16S ribosomal RNA gene Genome sequencing and assembly.</title>
        <authorList>
            <person name="Lee H."/>
        </authorList>
    </citation>
    <scope>NUCLEOTIDE SEQUENCE [LARGE SCALE GENOMIC DNA]</scope>
    <source>
        <strain evidence="3 4">HF-S3</strain>
    </source>
</reference>
<comment type="caution">
    <text evidence="3">The sequence shown here is derived from an EMBL/GenBank/DDBJ whole genome shotgun (WGS) entry which is preliminary data.</text>
</comment>
<dbReference type="Gene3D" id="1.20.144.10">
    <property type="entry name" value="Phosphatidic acid phosphatase type 2/haloperoxidase"/>
    <property type="match status" value="2"/>
</dbReference>
<proteinExistence type="predicted"/>
<dbReference type="Proteomes" id="UP001427805">
    <property type="component" value="Unassembled WGS sequence"/>
</dbReference>
<feature type="transmembrane region" description="Helical" evidence="1">
    <location>
        <begin position="106"/>
        <end position="127"/>
    </location>
</feature>
<dbReference type="CDD" id="cd03392">
    <property type="entry name" value="PAP2_like_2"/>
    <property type="match status" value="1"/>
</dbReference>
<dbReference type="PANTHER" id="PTHR14969">
    <property type="entry name" value="SPHINGOSINE-1-PHOSPHATE PHOSPHOHYDROLASE"/>
    <property type="match status" value="1"/>
</dbReference>
<evidence type="ECO:0000256" key="1">
    <source>
        <dbReference type="SAM" id="Phobius"/>
    </source>
</evidence>
<dbReference type="InterPro" id="IPR000326">
    <property type="entry name" value="PAP2/HPO"/>
</dbReference>
<protein>
    <submittedName>
        <fullName evidence="3">Phosphatase PAP2 family protein</fullName>
    </submittedName>
</protein>
<dbReference type="PANTHER" id="PTHR14969:SF13">
    <property type="entry name" value="AT30094P"/>
    <property type="match status" value="1"/>
</dbReference>
<dbReference type="Pfam" id="PF01569">
    <property type="entry name" value="PAP2"/>
    <property type="match status" value="1"/>
</dbReference>